<evidence type="ECO:0000313" key="1">
    <source>
        <dbReference type="EMBL" id="AMP04501.1"/>
    </source>
</evidence>
<gene>
    <name evidence="1" type="ORF">CPter91_2133</name>
</gene>
<sequence length="272" mass="29505">MTHSQVHLNHVIIHVDEPTRSAIAQSAFLKNAFAAFEASTIAIEDGGGWSGLYIDGEQTYIEIFGPSQSAVAGAAAGICLGVDHAGGLEKACAILSQSGRVYSPDLVRRQLDGQEIPWFRYVDLIDSGVSFTSSIMEYDQDFLWRSRPGLNPGPDGISRKQYNAARFRPERYLKNISAVTLALAPADFALFGSQLAALGYAETSTGETRTFCGQEVTFHLLQSTASLKGVVALRLNLLKKKEGETIYRFGSGSVLQFDTELGATWRFGPASE</sequence>
<accession>A0A127Q397</accession>
<proteinExistence type="predicted"/>
<dbReference type="Proteomes" id="UP000074561">
    <property type="component" value="Chromosome"/>
</dbReference>
<protein>
    <recommendedName>
        <fullName evidence="3">Glyoxalase-like domain protein</fullName>
    </recommendedName>
</protein>
<dbReference type="RefSeq" id="WP_061939772.1">
    <property type="nucleotide sequence ID" value="NZ_CP013234.1"/>
</dbReference>
<dbReference type="InterPro" id="IPR043869">
    <property type="entry name" value="DUF5829"/>
</dbReference>
<organism evidence="1 2">
    <name type="scientific">Collimonas pratensis</name>
    <dbReference type="NCBI Taxonomy" id="279113"/>
    <lineage>
        <taxon>Bacteria</taxon>
        <taxon>Pseudomonadati</taxon>
        <taxon>Pseudomonadota</taxon>
        <taxon>Betaproteobacteria</taxon>
        <taxon>Burkholderiales</taxon>
        <taxon>Oxalobacteraceae</taxon>
        <taxon>Collimonas</taxon>
    </lineage>
</organism>
<dbReference type="OrthoDB" id="8780782at2"/>
<dbReference type="EMBL" id="CP013234">
    <property type="protein sequence ID" value="AMP04501.1"/>
    <property type="molecule type" value="Genomic_DNA"/>
</dbReference>
<evidence type="ECO:0008006" key="3">
    <source>
        <dbReference type="Google" id="ProtNLM"/>
    </source>
</evidence>
<evidence type="ECO:0000313" key="2">
    <source>
        <dbReference type="Proteomes" id="UP000074561"/>
    </source>
</evidence>
<name>A0A127Q397_9BURK</name>
<dbReference type="PATRIC" id="fig|279113.9.peg.2118"/>
<dbReference type="AlphaFoldDB" id="A0A127Q397"/>
<dbReference type="Pfam" id="PF19147">
    <property type="entry name" value="DUF5829"/>
    <property type="match status" value="1"/>
</dbReference>
<reference evidence="1 2" key="1">
    <citation type="submission" date="2015-11" db="EMBL/GenBank/DDBJ databases">
        <title>Exploring the genomic traits of fungus-feeding bacterial genus Collimonas.</title>
        <authorList>
            <person name="Song C."/>
            <person name="Schmidt R."/>
            <person name="de Jager V."/>
            <person name="Krzyzanowska D."/>
            <person name="Jongedijk E."/>
            <person name="Cankar K."/>
            <person name="Beekwilder J."/>
            <person name="van Veen A."/>
            <person name="de Boer W."/>
            <person name="van Veen J.A."/>
            <person name="Garbeva P."/>
        </authorList>
    </citation>
    <scope>NUCLEOTIDE SEQUENCE [LARGE SCALE GENOMIC DNA]</scope>
    <source>
        <strain evidence="1 2">Ter91</strain>
    </source>
</reference>
<dbReference type="KEGG" id="cpra:CPter91_2133"/>